<dbReference type="InterPro" id="IPR008780">
    <property type="entry name" value="Plasmodium_Vir"/>
</dbReference>
<gene>
    <name evidence="1" type="ORF">POVCU1_071640</name>
</gene>
<dbReference type="Pfam" id="PF05795">
    <property type="entry name" value="Plasmodium_Vir"/>
    <property type="match status" value="2"/>
</dbReference>
<dbReference type="Proteomes" id="UP000078546">
    <property type="component" value="Unassembled WGS sequence"/>
</dbReference>
<evidence type="ECO:0000313" key="1">
    <source>
        <dbReference type="EMBL" id="SBT01981.1"/>
    </source>
</evidence>
<name>A0A1A8XCE4_PLAOA</name>
<organism evidence="1 2">
    <name type="scientific">Plasmodium ovale curtisi</name>
    <dbReference type="NCBI Taxonomy" id="864141"/>
    <lineage>
        <taxon>Eukaryota</taxon>
        <taxon>Sar</taxon>
        <taxon>Alveolata</taxon>
        <taxon>Apicomplexa</taxon>
        <taxon>Aconoidasida</taxon>
        <taxon>Haemosporida</taxon>
        <taxon>Plasmodiidae</taxon>
        <taxon>Plasmodium</taxon>
        <taxon>Plasmodium (Plasmodium)</taxon>
    </lineage>
</organism>
<accession>A0A1A8XCE4</accession>
<proteinExistence type="predicted"/>
<sequence length="340" mass="39351">MPEGVLKQFKSNIITLPSSKRYKWLDMKHLGKGDYKKCDELYMKKGDDFDPLHILCLRLIGNLEKYDDLTFLDVFPKSTCKYFNLWMYEHFSSIYSNLKGAEATSTIQKIISIWNSYKLKDECTKDFISFIGYTNYKKMKELYDYVLNYKYLLLGTDKDNLKCTTEENAYIKDSISLYEEVKQDCRTDREEKQYCVVIDDIDQVYSKGELSTLNCHEIKDTLSNLSQETESETDFEVNSLRAQEPVPGIGGIGSDTTYASSDNVVAGIFPVLGIPLISFILYKFTPFGTWFKDRLQRNKIFEHNIHEDSSHGLSENGFLHSNDESESFINHIGYLPSNIN</sequence>
<protein>
    <submittedName>
        <fullName evidence="1">PIR Superfamily Protein</fullName>
    </submittedName>
</protein>
<evidence type="ECO:0000313" key="2">
    <source>
        <dbReference type="Proteomes" id="UP000078546"/>
    </source>
</evidence>
<dbReference type="AlphaFoldDB" id="A0A1A8XCE4"/>
<dbReference type="EMBL" id="FLQV01002950">
    <property type="protein sequence ID" value="SBT01981.1"/>
    <property type="molecule type" value="Genomic_DNA"/>
</dbReference>
<reference evidence="2" key="1">
    <citation type="submission" date="2016-05" db="EMBL/GenBank/DDBJ databases">
        <authorList>
            <person name="Naeem Raeece"/>
        </authorList>
    </citation>
    <scope>NUCLEOTIDE SEQUENCE [LARGE SCALE GENOMIC DNA]</scope>
</reference>